<dbReference type="RefSeq" id="WP_041066726.1">
    <property type="nucleotide sequence ID" value="NZ_JXAL01000029.1"/>
</dbReference>
<dbReference type="SMART" id="SM00953">
    <property type="entry name" value="RES"/>
    <property type="match status" value="1"/>
</dbReference>
<reference evidence="2 3" key="1">
    <citation type="submission" date="2014-12" db="EMBL/GenBank/DDBJ databases">
        <title>Draft genome sequence of Cohnella kolymensis strain B-2846.</title>
        <authorList>
            <person name="Karlyshev A.V."/>
            <person name="Kudryashova E.B."/>
        </authorList>
    </citation>
    <scope>NUCLEOTIDE SEQUENCE [LARGE SCALE GENOMIC DNA]</scope>
    <source>
        <strain evidence="2 3">VKM B-2846</strain>
    </source>
</reference>
<feature type="domain" description="RES" evidence="1">
    <location>
        <begin position="189"/>
        <end position="346"/>
    </location>
</feature>
<proteinExistence type="predicted"/>
<protein>
    <recommendedName>
        <fullName evidence="1">RES domain-containing protein</fullName>
    </recommendedName>
</protein>
<dbReference type="Pfam" id="PF08808">
    <property type="entry name" value="RES"/>
    <property type="match status" value="1"/>
</dbReference>
<gene>
    <name evidence="2" type="ORF">SD71_18915</name>
</gene>
<evidence type="ECO:0000313" key="2">
    <source>
        <dbReference type="EMBL" id="KIL34548.1"/>
    </source>
</evidence>
<accession>A0ABR5A1N4</accession>
<name>A0ABR5A1N4_9BACL</name>
<keyword evidence="3" id="KW-1185">Reference proteome</keyword>
<evidence type="ECO:0000259" key="1">
    <source>
        <dbReference type="SMART" id="SM00953"/>
    </source>
</evidence>
<sequence length="363" mass="41787">MKCCINCFNDTEIKLRITGLNRLGNCNICESVNVFIYDTEIDFDLVDDFVALLDTYRPESVLPTGFPSDQLNFLRNELLENWDIFNLSSDKIDILIKSICRTKYTEEPELFEQKVGIIEKCDKEYLLNYSILGEFSWEDFAKAIKTENRFHSKHLNITLLFDYLDYLKKAYKKDTIFYRARISDKNGFPNEKMGAPPKGVASAGRVNPEGVSYLYLGNDRTTTLNEVRAGLHDFVTIATFKLSEDINVVDLTRIDKISAFSGLDFTQHAINKPNLVKMNNDISKPLRRQDSHLDYLPTQYISEYIKTIKFKDGTVCCGIEYKSTMNKGGYNLAIFDSSLFECIDVEVYDVQELSYVVDPRIED</sequence>
<dbReference type="EMBL" id="JXAL01000029">
    <property type="protein sequence ID" value="KIL34548.1"/>
    <property type="molecule type" value="Genomic_DNA"/>
</dbReference>
<organism evidence="2 3">
    <name type="scientific">Cohnella kolymensis</name>
    <dbReference type="NCBI Taxonomy" id="1590652"/>
    <lineage>
        <taxon>Bacteria</taxon>
        <taxon>Bacillati</taxon>
        <taxon>Bacillota</taxon>
        <taxon>Bacilli</taxon>
        <taxon>Bacillales</taxon>
        <taxon>Paenibacillaceae</taxon>
        <taxon>Cohnella</taxon>
    </lineage>
</organism>
<evidence type="ECO:0000313" key="3">
    <source>
        <dbReference type="Proteomes" id="UP000054526"/>
    </source>
</evidence>
<comment type="caution">
    <text evidence="2">The sequence shown here is derived from an EMBL/GenBank/DDBJ whole genome shotgun (WGS) entry which is preliminary data.</text>
</comment>
<dbReference type="Proteomes" id="UP000054526">
    <property type="component" value="Unassembled WGS sequence"/>
</dbReference>
<dbReference type="InterPro" id="IPR014914">
    <property type="entry name" value="RES_dom"/>
</dbReference>